<evidence type="ECO:0000256" key="1">
    <source>
        <dbReference type="ARBA" id="ARBA00004613"/>
    </source>
</evidence>
<keyword evidence="5" id="KW-0378">Hydrolase</keyword>
<evidence type="ECO:0008006" key="11">
    <source>
        <dbReference type="Google" id="ProtNLM"/>
    </source>
</evidence>
<evidence type="ECO:0000313" key="10">
    <source>
        <dbReference type="Proteomes" id="UP000294796"/>
    </source>
</evidence>
<evidence type="ECO:0000313" key="9">
    <source>
        <dbReference type="EMBL" id="TDK25055.1"/>
    </source>
</evidence>
<evidence type="ECO:0000256" key="6">
    <source>
        <dbReference type="ARBA" id="ARBA00023277"/>
    </source>
</evidence>
<dbReference type="GO" id="GO:0005576">
    <property type="term" value="C:extracellular region"/>
    <property type="evidence" value="ECO:0007669"/>
    <property type="project" value="UniProtKB-SubCell"/>
</dbReference>
<dbReference type="InterPro" id="IPR029058">
    <property type="entry name" value="AB_hydrolase_fold"/>
</dbReference>
<keyword evidence="7" id="KW-0624">Polysaccharide degradation</keyword>
<dbReference type="RefSeq" id="WP_133321507.1">
    <property type="nucleotide sequence ID" value="NZ_SMTF01000004.1"/>
</dbReference>
<comment type="subcellular location">
    <subcellularLocation>
        <location evidence="1">Secreted</location>
    </subcellularLocation>
</comment>
<accession>A0A4R5TVC8</accession>
<dbReference type="GO" id="GO:0045493">
    <property type="term" value="P:xylan catabolic process"/>
    <property type="evidence" value="ECO:0007669"/>
    <property type="project" value="UniProtKB-KW"/>
</dbReference>
<evidence type="ECO:0000256" key="8">
    <source>
        <dbReference type="SAM" id="MobiDB-lite"/>
    </source>
</evidence>
<sequence>MNARTRPPALAVLFHGHGDDSTTFAEAVQLHPDWPQAIVAYPRGEPTPSSGMRGWQGHGGEPDDRDLKLVDRLLEDLQDRYGVQPGRTSAAGFSDGGRFQFVLMDARPDAFAAFAVIGTVRPDFASDSPPRPVLYLDGRGENPADRGHWANPVQALVRHNRTQGPLAD</sequence>
<reference evidence="9 10" key="1">
    <citation type="submission" date="2019-03" db="EMBL/GenBank/DDBJ databases">
        <title>Luteimonas zhaokaii sp.nov., isolated from the rectal contents of Plateau pika in Yushu, Qinghai Province, China.</title>
        <authorList>
            <person name="Zhang G."/>
        </authorList>
    </citation>
    <scope>NUCLEOTIDE SEQUENCE [LARGE SCALE GENOMIC DNA]</scope>
    <source>
        <strain evidence="9 10">B9</strain>
    </source>
</reference>
<dbReference type="GO" id="GO:0030600">
    <property type="term" value="F:feruloyl esterase activity"/>
    <property type="evidence" value="ECO:0007669"/>
    <property type="project" value="InterPro"/>
</dbReference>
<dbReference type="PANTHER" id="PTHR38050">
    <property type="match status" value="1"/>
</dbReference>
<dbReference type="AlphaFoldDB" id="A0A4R5TVC8"/>
<dbReference type="Gene3D" id="3.40.50.1820">
    <property type="entry name" value="alpha/beta hydrolase"/>
    <property type="match status" value="1"/>
</dbReference>
<evidence type="ECO:0000256" key="4">
    <source>
        <dbReference type="ARBA" id="ARBA00022729"/>
    </source>
</evidence>
<protein>
    <recommendedName>
        <fullName evidence="11">Phospholipase</fullName>
    </recommendedName>
</protein>
<name>A0A4R5TVC8_9GAMM</name>
<keyword evidence="3" id="KW-0858">Xylan degradation</keyword>
<proteinExistence type="predicted"/>
<evidence type="ECO:0000256" key="7">
    <source>
        <dbReference type="ARBA" id="ARBA00023326"/>
    </source>
</evidence>
<keyword evidence="2" id="KW-0964">Secreted</keyword>
<evidence type="ECO:0000256" key="5">
    <source>
        <dbReference type="ARBA" id="ARBA00022801"/>
    </source>
</evidence>
<evidence type="ECO:0000256" key="3">
    <source>
        <dbReference type="ARBA" id="ARBA00022651"/>
    </source>
</evidence>
<dbReference type="EMBL" id="SMTF01000004">
    <property type="protein sequence ID" value="TDK25055.1"/>
    <property type="molecule type" value="Genomic_DNA"/>
</dbReference>
<keyword evidence="4" id="KW-0732">Signal</keyword>
<dbReference type="InterPro" id="IPR043595">
    <property type="entry name" value="FaeB/C/D"/>
</dbReference>
<feature type="region of interest" description="Disordered" evidence="8">
    <location>
        <begin position="43"/>
        <end position="65"/>
    </location>
</feature>
<keyword evidence="6" id="KW-0119">Carbohydrate metabolism</keyword>
<evidence type="ECO:0000256" key="2">
    <source>
        <dbReference type="ARBA" id="ARBA00022525"/>
    </source>
</evidence>
<dbReference type="PANTHER" id="PTHR38050:SF2">
    <property type="entry name" value="FERULOYL ESTERASE C-RELATED"/>
    <property type="match status" value="1"/>
</dbReference>
<dbReference type="Proteomes" id="UP000294796">
    <property type="component" value="Unassembled WGS sequence"/>
</dbReference>
<comment type="caution">
    <text evidence="9">The sequence shown here is derived from an EMBL/GenBank/DDBJ whole genome shotgun (WGS) entry which is preliminary data.</text>
</comment>
<dbReference type="SUPFAM" id="SSF53474">
    <property type="entry name" value="alpha/beta-Hydrolases"/>
    <property type="match status" value="1"/>
</dbReference>
<dbReference type="OrthoDB" id="9764953at2"/>
<organism evidence="9 10">
    <name type="scientific">Luteimonas aestuarii</name>
    <dbReference type="NCBI Taxonomy" id="453837"/>
    <lineage>
        <taxon>Bacteria</taxon>
        <taxon>Pseudomonadati</taxon>
        <taxon>Pseudomonadota</taxon>
        <taxon>Gammaproteobacteria</taxon>
        <taxon>Lysobacterales</taxon>
        <taxon>Lysobacteraceae</taxon>
        <taxon>Luteimonas</taxon>
    </lineage>
</organism>
<keyword evidence="10" id="KW-1185">Reference proteome</keyword>
<gene>
    <name evidence="9" type="ORF">E2F46_07765</name>
</gene>